<dbReference type="EMBL" id="CP066786">
    <property type="protein sequence ID" value="QQM31562.1"/>
    <property type="molecule type" value="Genomic_DNA"/>
</dbReference>
<keyword evidence="1" id="KW-0547">Nucleotide-binding</keyword>
<reference evidence="3 4" key="1">
    <citation type="submission" date="2020-12" db="EMBL/GenBank/DDBJ databases">
        <authorList>
            <person name="Zheng R.K."/>
            <person name="Sun C.M."/>
        </authorList>
    </citation>
    <scope>NUCLEOTIDE SEQUENCE [LARGE SCALE GENOMIC DNA]</scope>
    <source>
        <strain evidence="3 4">ZRK001</strain>
    </source>
</reference>
<dbReference type="SUPFAM" id="SSF52540">
    <property type="entry name" value="P-loop containing nucleoside triphosphate hydrolases"/>
    <property type="match status" value="1"/>
</dbReference>
<keyword evidence="2" id="KW-0067">ATP-binding</keyword>
<dbReference type="InterPro" id="IPR005654">
    <property type="entry name" value="ATPase_AFG1-like"/>
</dbReference>
<dbReference type="NCBIfam" id="NF040713">
    <property type="entry name" value="ZapE"/>
    <property type="match status" value="1"/>
</dbReference>
<dbReference type="PANTHER" id="PTHR12169:SF6">
    <property type="entry name" value="AFG1-LIKE ATPASE"/>
    <property type="match status" value="1"/>
</dbReference>
<dbReference type="GO" id="GO:0005524">
    <property type="term" value="F:ATP binding"/>
    <property type="evidence" value="ECO:0007669"/>
    <property type="project" value="UniProtKB-KW"/>
</dbReference>
<evidence type="ECO:0000256" key="1">
    <source>
        <dbReference type="ARBA" id="ARBA00022741"/>
    </source>
</evidence>
<organism evidence="3 4">
    <name type="scientific">Martelella lutilitoris</name>
    <dbReference type="NCBI Taxonomy" id="2583532"/>
    <lineage>
        <taxon>Bacteria</taxon>
        <taxon>Pseudomonadati</taxon>
        <taxon>Pseudomonadota</taxon>
        <taxon>Alphaproteobacteria</taxon>
        <taxon>Hyphomicrobiales</taxon>
        <taxon>Aurantimonadaceae</taxon>
        <taxon>Martelella</taxon>
    </lineage>
</organism>
<evidence type="ECO:0000313" key="4">
    <source>
        <dbReference type="Proteomes" id="UP000596083"/>
    </source>
</evidence>
<sequence>MFISVPEFFMAVTTTVTRRLETMTEKGQLKADPAQLAVAGELDRVLEGLSSVKPAEKGGRLISRLFGLSRQKGGPLVEGLYIYGSVGRGKTMLMDMFFEAAPIADKRRAHFHAFMADVQERINIHRRKLKAGEVKEADPIGPVADQIIGESRLLCFDEFTVTDIADAMILSRLFSALFERGCILVATSNVAPDDLYKDGLNRGLFLPFIKILKQNVTVTTLDSDTDYRMEKFEGRPVYLTPLDDETRRKMDETWNVATRGAETGPDEIALRGRVLHVPNAGGAFARFTFDDLCRKPLGAADYMAITDRFSTVFIDDVPKLSADQRNEIKRFIILVDTLYDRTIRTVISAEAMPEELLVDRKGREGFEFERTASRLFEMRSTDYLAAHKEKWAK</sequence>
<dbReference type="GO" id="GO:0005737">
    <property type="term" value="C:cytoplasm"/>
    <property type="evidence" value="ECO:0007669"/>
    <property type="project" value="TreeGrafter"/>
</dbReference>
<dbReference type="GO" id="GO:0016887">
    <property type="term" value="F:ATP hydrolysis activity"/>
    <property type="evidence" value="ECO:0007669"/>
    <property type="project" value="InterPro"/>
</dbReference>
<evidence type="ECO:0000313" key="3">
    <source>
        <dbReference type="EMBL" id="QQM31562.1"/>
    </source>
</evidence>
<dbReference type="AlphaFoldDB" id="A0A7T7KM85"/>
<dbReference type="Pfam" id="PF03969">
    <property type="entry name" value="AFG1_ATPase"/>
    <property type="match status" value="1"/>
</dbReference>
<proteinExistence type="predicted"/>
<gene>
    <name evidence="3" type="ORF">JET14_05165</name>
</gene>
<protein>
    <submittedName>
        <fullName evidence="3">AFG1 family ATPase</fullName>
    </submittedName>
</protein>
<dbReference type="Gene3D" id="3.40.50.300">
    <property type="entry name" value="P-loop containing nucleotide triphosphate hydrolases"/>
    <property type="match status" value="1"/>
</dbReference>
<dbReference type="InterPro" id="IPR027417">
    <property type="entry name" value="P-loop_NTPase"/>
</dbReference>
<evidence type="ECO:0000256" key="2">
    <source>
        <dbReference type="ARBA" id="ARBA00022840"/>
    </source>
</evidence>
<accession>A0A7T7KM85</accession>
<dbReference type="KEGG" id="mlut:JET14_05165"/>
<name>A0A7T7KM85_9HYPH</name>
<dbReference type="Proteomes" id="UP000596083">
    <property type="component" value="Chromosome"/>
</dbReference>
<dbReference type="PANTHER" id="PTHR12169">
    <property type="entry name" value="ATPASE N2B"/>
    <property type="match status" value="1"/>
</dbReference>